<name>A0A2V2VJU7_TRYCR</name>
<gene>
    <name evidence="1" type="ORF">C4B63_25g277</name>
</gene>
<accession>A0A2V2VJU7</accession>
<dbReference type="PANTHER" id="PTHR28110">
    <property type="entry name" value="TRANSMEMBRANE PROTEIN"/>
    <property type="match status" value="1"/>
</dbReference>
<dbReference type="VEuPathDB" id="TriTrypDB:TcBrA4_0134290"/>
<dbReference type="EMBL" id="PRFA01000025">
    <property type="protein sequence ID" value="PWU94643.1"/>
    <property type="molecule type" value="Genomic_DNA"/>
</dbReference>
<comment type="caution">
    <text evidence="1">The sequence shown here is derived from an EMBL/GenBank/DDBJ whole genome shotgun (WGS) entry which is preliminary data.</text>
</comment>
<evidence type="ECO:0008006" key="3">
    <source>
        <dbReference type="Google" id="ProtNLM"/>
    </source>
</evidence>
<dbReference type="VEuPathDB" id="TriTrypDB:C4B63_25g277"/>
<dbReference type="VEuPathDB" id="TriTrypDB:TcCLB.510167.20"/>
<sequence>MKIRLHKSRFLVSLIALIYVICFAKMWYDESESEVANQIPHKPSYFNPMYRHTDTLIMIPCHGVLRSLNAYDWQKQSLWEFENHQLRDGVNLPFCLASHIRRASQILKERFDSSILIFSGGQTKVGAGPRSEALSYYLVAEETNLFGLFNSSVQIRNALERRIFTEEFARDSLENLLFSIARFYEITGHFPESIIVVGWKHKKERFLKYHRQALRYPAENFFYIGLAFEDAAPFVRDLEPYRLALPYNDAIALSYVSKDMYLCTAGKETKNKRNPQFRYPPYGITCPPLLPLLRHCGPHLIDRSLVPWK</sequence>
<dbReference type="VEuPathDB" id="TriTrypDB:TcCL_ESM03849"/>
<dbReference type="VEuPathDB" id="TriTrypDB:BCY84_16770"/>
<evidence type="ECO:0000313" key="1">
    <source>
        <dbReference type="EMBL" id="PWU94643.1"/>
    </source>
</evidence>
<dbReference type="VEuPathDB" id="TriTrypDB:TcCLB.508859.100"/>
<proteinExistence type="predicted"/>
<dbReference type="PANTHER" id="PTHR28110:SF1">
    <property type="entry name" value="TRANSMEMBRANE PROTEIN"/>
    <property type="match status" value="1"/>
</dbReference>
<organism evidence="1 2">
    <name type="scientific">Trypanosoma cruzi</name>
    <dbReference type="NCBI Taxonomy" id="5693"/>
    <lineage>
        <taxon>Eukaryota</taxon>
        <taxon>Discoba</taxon>
        <taxon>Euglenozoa</taxon>
        <taxon>Kinetoplastea</taxon>
        <taxon>Metakinetoplastina</taxon>
        <taxon>Trypanosomatida</taxon>
        <taxon>Trypanosomatidae</taxon>
        <taxon>Trypanosoma</taxon>
        <taxon>Schizotrypanum</taxon>
    </lineage>
</organism>
<dbReference type="VEuPathDB" id="TriTrypDB:TcG_03944"/>
<protein>
    <recommendedName>
        <fullName evidence="3">DUF218 domain-containing protein</fullName>
    </recommendedName>
</protein>
<dbReference type="Proteomes" id="UP000246121">
    <property type="component" value="Unassembled WGS sequence"/>
</dbReference>
<evidence type="ECO:0000313" key="2">
    <source>
        <dbReference type="Proteomes" id="UP000246121"/>
    </source>
</evidence>
<dbReference type="InterPro" id="IPR055323">
    <property type="entry name" value="C57A10.07/YOR238W"/>
</dbReference>
<dbReference type="VEuPathDB" id="TriTrypDB:C3747_35g105"/>
<dbReference type="VEuPathDB" id="TriTrypDB:TCSYLVIO_010368"/>
<dbReference type="VEuPathDB" id="TriTrypDB:Tc_MARK_7888"/>
<reference evidence="1 2" key="1">
    <citation type="journal article" date="2018" name="Microb. Genom.">
        <title>Expanding an expanded genome: long-read sequencing of Trypanosoma cruzi.</title>
        <authorList>
            <person name="Berna L."/>
            <person name="Rodriguez M."/>
            <person name="Chiribao M.L."/>
            <person name="Parodi-Talice A."/>
            <person name="Pita S."/>
            <person name="Rijo G."/>
            <person name="Alvarez-Valin F."/>
            <person name="Robello C."/>
        </authorList>
    </citation>
    <scope>NUCLEOTIDE SEQUENCE [LARGE SCALE GENOMIC DNA]</scope>
    <source>
        <strain evidence="1 2">Dm28c</strain>
    </source>
</reference>
<dbReference type="GO" id="GO:0005737">
    <property type="term" value="C:cytoplasm"/>
    <property type="evidence" value="ECO:0007669"/>
    <property type="project" value="TreeGrafter"/>
</dbReference>
<dbReference type="VEuPathDB" id="TriTrypDB:ECC02_006535"/>
<dbReference type="AlphaFoldDB" id="A0A2V2VJU7"/>